<accession>A0A7N9CJC3</accession>
<gene>
    <name evidence="7" type="primary">MTUS1</name>
</gene>
<dbReference type="PANTHER" id="PTHR24200">
    <property type="entry name" value="TOUCAN, ISOFORM A"/>
    <property type="match status" value="1"/>
</dbReference>
<proteinExistence type="inferred from homology"/>
<evidence type="ECO:0000256" key="1">
    <source>
        <dbReference type="ARBA" id="ARBA00004123"/>
    </source>
</evidence>
<feature type="compositionally biased region" description="Polar residues" evidence="6">
    <location>
        <begin position="752"/>
        <end position="778"/>
    </location>
</feature>
<feature type="coiled-coil region" evidence="5">
    <location>
        <begin position="582"/>
        <end position="713"/>
    </location>
</feature>
<dbReference type="InterPro" id="IPR051293">
    <property type="entry name" value="MTUS1/CCDC69"/>
</dbReference>
<dbReference type="GeneTree" id="ENSGT00950000183026"/>
<keyword evidence="8" id="KW-1185">Reference proteome</keyword>
<dbReference type="PANTHER" id="PTHR24200:SF7">
    <property type="entry name" value="MICROTUBULE-ASSOCIATED TUMOR SUPPRESSOR 1"/>
    <property type="match status" value="1"/>
</dbReference>
<dbReference type="Ensembl" id="ENSMFAT00000091917.1">
    <property type="protein sequence ID" value="ENSMFAP00000048751.1"/>
    <property type="gene ID" value="ENSMFAG00000043092.2"/>
</dbReference>
<dbReference type="GO" id="GO:0010758">
    <property type="term" value="P:regulation of macrophage chemotaxis"/>
    <property type="evidence" value="ECO:0007669"/>
    <property type="project" value="TreeGrafter"/>
</dbReference>
<reference evidence="7" key="3">
    <citation type="submission" date="2025-09" db="UniProtKB">
        <authorList>
            <consortium name="Ensembl"/>
        </authorList>
    </citation>
    <scope>IDENTIFICATION</scope>
</reference>
<evidence type="ECO:0000313" key="8">
    <source>
        <dbReference type="Proteomes" id="UP000233100"/>
    </source>
</evidence>
<dbReference type="Proteomes" id="UP000233100">
    <property type="component" value="Chromosome 8"/>
</dbReference>
<feature type="compositionally biased region" description="Gly residues" evidence="6">
    <location>
        <begin position="201"/>
        <end position="212"/>
    </location>
</feature>
<name>A0A7N9CJC3_MACFA</name>
<sequence length="778" mass="85222">DTITTPSLHVSALIILPRSHLLSAPRCEAPRPAGGQREAGGRYPTYAGPAWAPALGAAEPWAPAGTSVVPGRAVQPGAQAAVAAAAPRVARGNRCSAVPAWRRGAWGASALSPGARGALGLGPGSASGGRERPSGVQRPRYGLARHSGSRDGRSLGRRLAWSPAASRWRGAFGRSRRGLGREARVRLFTSFPNSPPCSTPGGPGGGEAGGRGSGSLLVAAAGLGWCRAARPQVQTPPRDLRGGCAATPPAVQRAPALPAAASLLPGRLKELRGSASKTTTTSGRNISKPDSCGLRQITAPKAKVGPPVSCLRRNSDSRNLSADRAVSPQRIRRVSSSAGNAAVIKYEEKPPKPAFQNGSSGSFYLKPLVSRAHVHLLKTPPKVEKSRQKNPRSLCIQTQTAPDALPSEKTRELAQYKTKCENQSGFILQLKQLLACGNTKFEALTVVIQHLLSEREEALKQHKTLSQELVNLRGELVTASTTCEKLEKARNELQTAYEAFVQQHQAEKTERENRLKEFYTREYEKLRDTYVEEAEKYKMQLQEQFDNLNAAHETSKLEIEASHSEKVELLKKAYEASLSEIKKGHEIEKKSLEDLLSEKQESLEKQISDLKSENDALNEKLKSEEQKRIAREKANLKNPQIMYLEQELESLKAVLEIKNEKLHQQDIKLMKMEKLVDNNTALVDKLKRFQQENEELKARMDKHMEISRQLSTEQAVLQESLEKESKVNKRLSMENEELLWKLHNGDLCSPKRSPTSSAIPFQSPRNSGSFPSPSISPR</sequence>
<dbReference type="GO" id="GO:0005634">
    <property type="term" value="C:nucleus"/>
    <property type="evidence" value="ECO:0007669"/>
    <property type="project" value="UniProtKB-SubCell"/>
</dbReference>
<feature type="compositionally biased region" description="Gly residues" evidence="6">
    <location>
        <begin position="117"/>
        <end position="127"/>
    </location>
</feature>
<dbReference type="AlphaFoldDB" id="A0A7N9CJC3"/>
<feature type="region of interest" description="Disordered" evidence="6">
    <location>
        <begin position="272"/>
        <end position="328"/>
    </location>
</feature>
<feature type="region of interest" description="Disordered" evidence="6">
    <location>
        <begin position="189"/>
        <end position="212"/>
    </location>
</feature>
<keyword evidence="4" id="KW-0539">Nucleus</keyword>
<dbReference type="GO" id="GO:0005737">
    <property type="term" value="C:cytoplasm"/>
    <property type="evidence" value="ECO:0007669"/>
    <property type="project" value="TreeGrafter"/>
</dbReference>
<feature type="coiled-coil region" evidence="5">
    <location>
        <begin position="448"/>
        <end position="558"/>
    </location>
</feature>
<evidence type="ECO:0000256" key="2">
    <source>
        <dbReference type="ARBA" id="ARBA00007585"/>
    </source>
</evidence>
<organism evidence="7 8">
    <name type="scientific">Macaca fascicularis</name>
    <name type="common">Crab-eating macaque</name>
    <name type="synonym">Cynomolgus monkey</name>
    <dbReference type="NCBI Taxonomy" id="9541"/>
    <lineage>
        <taxon>Eukaryota</taxon>
        <taxon>Metazoa</taxon>
        <taxon>Chordata</taxon>
        <taxon>Craniata</taxon>
        <taxon>Vertebrata</taxon>
        <taxon>Euteleostomi</taxon>
        <taxon>Mammalia</taxon>
        <taxon>Eutheria</taxon>
        <taxon>Euarchontoglires</taxon>
        <taxon>Primates</taxon>
        <taxon>Haplorrhini</taxon>
        <taxon>Catarrhini</taxon>
        <taxon>Cercopithecidae</taxon>
        <taxon>Cercopithecinae</taxon>
        <taxon>Macaca</taxon>
    </lineage>
</organism>
<reference evidence="7 8" key="1">
    <citation type="submission" date="2013-03" db="EMBL/GenBank/DDBJ databases">
        <authorList>
            <person name="Warren W."/>
            <person name="Wilson R.K."/>
        </authorList>
    </citation>
    <scope>NUCLEOTIDE SEQUENCE</scope>
</reference>
<evidence type="ECO:0000256" key="6">
    <source>
        <dbReference type="SAM" id="MobiDB-lite"/>
    </source>
</evidence>
<evidence type="ECO:0000256" key="4">
    <source>
        <dbReference type="ARBA" id="ARBA00023242"/>
    </source>
</evidence>
<dbReference type="GO" id="GO:0008017">
    <property type="term" value="F:microtubule binding"/>
    <property type="evidence" value="ECO:0007669"/>
    <property type="project" value="TreeGrafter"/>
</dbReference>
<feature type="region of interest" description="Disordered" evidence="6">
    <location>
        <begin position="381"/>
        <end position="409"/>
    </location>
</feature>
<protein>
    <submittedName>
        <fullName evidence="7">Microtubule associated scaffold protein 1</fullName>
    </submittedName>
</protein>
<reference evidence="7" key="2">
    <citation type="submission" date="2025-08" db="UniProtKB">
        <authorList>
            <consortium name="Ensembl"/>
        </authorList>
    </citation>
    <scope>IDENTIFICATION</scope>
</reference>
<feature type="region of interest" description="Disordered" evidence="6">
    <location>
        <begin position="745"/>
        <end position="778"/>
    </location>
</feature>
<feature type="region of interest" description="Disordered" evidence="6">
    <location>
        <begin position="112"/>
        <end position="156"/>
    </location>
</feature>
<evidence type="ECO:0000256" key="5">
    <source>
        <dbReference type="SAM" id="Coils"/>
    </source>
</evidence>
<dbReference type="Bgee" id="ENSMFAG00000043092">
    <property type="expression patterns" value="Expressed in heart and 13 other cell types or tissues"/>
</dbReference>
<comment type="subcellular location">
    <subcellularLocation>
        <location evidence="1">Nucleus</location>
    </subcellularLocation>
</comment>
<keyword evidence="3 5" id="KW-0175">Coiled coil</keyword>
<feature type="compositionally biased region" description="Polar residues" evidence="6">
    <location>
        <begin position="275"/>
        <end position="285"/>
    </location>
</feature>
<comment type="similarity">
    <text evidence="2">Belongs to the MTUS1 family.</text>
</comment>
<evidence type="ECO:0000256" key="3">
    <source>
        <dbReference type="ARBA" id="ARBA00023054"/>
    </source>
</evidence>
<evidence type="ECO:0000313" key="7">
    <source>
        <dbReference type="Ensembl" id="ENSMFAP00000048751.1"/>
    </source>
</evidence>